<dbReference type="GO" id="GO:0051604">
    <property type="term" value="P:protein maturation"/>
    <property type="evidence" value="ECO:0007669"/>
    <property type="project" value="InterPro"/>
</dbReference>
<feature type="compositionally biased region" description="Low complexity" evidence="4">
    <location>
        <begin position="57"/>
        <end position="66"/>
    </location>
</feature>
<evidence type="ECO:0000256" key="4">
    <source>
        <dbReference type="SAM" id="MobiDB-lite"/>
    </source>
</evidence>
<dbReference type="InterPro" id="IPR004392">
    <property type="entry name" value="Hyd_mat_HypB"/>
</dbReference>
<dbReference type="EMBL" id="JADPRT010000004">
    <property type="protein sequence ID" value="MBF9068875.1"/>
    <property type="molecule type" value="Genomic_DNA"/>
</dbReference>
<feature type="region of interest" description="Disordered" evidence="4">
    <location>
        <begin position="57"/>
        <end position="80"/>
    </location>
</feature>
<keyword evidence="2" id="KW-0378">Hydrolase</keyword>
<dbReference type="GO" id="GO:0016151">
    <property type="term" value="F:nickel cation binding"/>
    <property type="evidence" value="ECO:0007669"/>
    <property type="project" value="InterPro"/>
</dbReference>
<dbReference type="SUPFAM" id="SSF52540">
    <property type="entry name" value="P-loop containing nucleoside triphosphate hydrolases"/>
    <property type="match status" value="1"/>
</dbReference>
<reference evidence="5" key="1">
    <citation type="submission" date="2020-11" db="EMBL/GenBank/DDBJ databases">
        <title>Isolation and identification of active actinomycetes.</title>
        <authorList>
            <person name="Yu B."/>
        </authorList>
    </citation>
    <scope>NUCLEOTIDE SEQUENCE</scope>
    <source>
        <strain evidence="5">NEAU-YB345</strain>
    </source>
</reference>
<dbReference type="GO" id="GO:0008270">
    <property type="term" value="F:zinc ion binding"/>
    <property type="evidence" value="ECO:0007669"/>
    <property type="project" value="TreeGrafter"/>
</dbReference>
<evidence type="ECO:0000256" key="3">
    <source>
        <dbReference type="ARBA" id="ARBA00023134"/>
    </source>
</evidence>
<accession>A0A931B0F2</accession>
<evidence type="ECO:0000313" key="6">
    <source>
        <dbReference type="Proteomes" id="UP000657385"/>
    </source>
</evidence>
<proteinExistence type="predicted"/>
<keyword evidence="3" id="KW-0342">GTP-binding</keyword>
<dbReference type="PANTHER" id="PTHR30134">
    <property type="entry name" value="HYDROGENASE PROTEIN ASSEMBLY PROTEIN, NICKEL CHAPERONE"/>
    <property type="match status" value="1"/>
</dbReference>
<dbReference type="GO" id="GO:0005525">
    <property type="term" value="F:GTP binding"/>
    <property type="evidence" value="ECO:0007669"/>
    <property type="project" value="UniProtKB-KW"/>
</dbReference>
<keyword evidence="1" id="KW-0547">Nucleotide-binding</keyword>
<evidence type="ECO:0000256" key="1">
    <source>
        <dbReference type="ARBA" id="ARBA00022741"/>
    </source>
</evidence>
<protein>
    <submittedName>
        <fullName evidence="5">Hydrogenase nickel incorporation protein HypB</fullName>
    </submittedName>
</protein>
<evidence type="ECO:0000256" key="2">
    <source>
        <dbReference type="ARBA" id="ARBA00022801"/>
    </source>
</evidence>
<dbReference type="PANTHER" id="PTHR30134:SF2">
    <property type="entry name" value="HYDROGENASE MATURATION FACTOR HYPB"/>
    <property type="match status" value="1"/>
</dbReference>
<dbReference type="Proteomes" id="UP000657385">
    <property type="component" value="Unassembled WGS sequence"/>
</dbReference>
<name>A0A931B0F2_9ACTN</name>
<evidence type="ECO:0000313" key="5">
    <source>
        <dbReference type="EMBL" id="MBF9068875.1"/>
    </source>
</evidence>
<keyword evidence="6" id="KW-1185">Reference proteome</keyword>
<gene>
    <name evidence="5" type="primary">hypB</name>
    <name evidence="5" type="ORF">I2501_12665</name>
</gene>
<dbReference type="Gene3D" id="3.40.50.300">
    <property type="entry name" value="P-loop containing nucleotide triphosphate hydrolases"/>
    <property type="match status" value="1"/>
</dbReference>
<dbReference type="NCBIfam" id="TIGR00073">
    <property type="entry name" value="hypB"/>
    <property type="match status" value="1"/>
</dbReference>
<comment type="caution">
    <text evidence="5">The sequence shown here is derived from an EMBL/GenBank/DDBJ whole genome shotgun (WGS) entry which is preliminary data.</text>
</comment>
<dbReference type="GO" id="GO:0003924">
    <property type="term" value="F:GTPase activity"/>
    <property type="evidence" value="ECO:0007669"/>
    <property type="project" value="InterPro"/>
</dbReference>
<organism evidence="5 6">
    <name type="scientific">Streptacidiphilus fuscans</name>
    <dbReference type="NCBI Taxonomy" id="2789292"/>
    <lineage>
        <taxon>Bacteria</taxon>
        <taxon>Bacillati</taxon>
        <taxon>Actinomycetota</taxon>
        <taxon>Actinomycetes</taxon>
        <taxon>Kitasatosporales</taxon>
        <taxon>Streptomycetaceae</taxon>
        <taxon>Streptacidiphilus</taxon>
    </lineage>
</organism>
<sequence>MTVLSLGDRRGRDREWADCSRCTSRSRRRRCPWRGTRWVTRGWRRSRTTGTRAARCASRSWASPRSTGPSCRSPHPSGRPDAVCRVTRPAQPVFAKYDVRADRLRTDLAARGTTLVNLFSGPRSGSSALLEALLARARERALPVAAFAAATQLEDAPAAAAAAAEGGATAAAVTAELPVKRLLTGGLCHLEPAMVDAHLRDWPPYPTRLLFVENVGEPSCPAPYELGESLRVALTSVTEGEQRPLRSPLGFGLAHAVVVTRYDLAEAVDFDPTAFRAAVHRVNPGVPVVFTSARSGQGIDCLLDLTLAVADGTPPHRPALATPGARVSYLYAVDDDGHAYAEDVEPAGAHAHGHVH</sequence>
<dbReference type="AlphaFoldDB" id="A0A931B0F2"/>
<dbReference type="InterPro" id="IPR027417">
    <property type="entry name" value="P-loop_NTPase"/>
</dbReference>